<evidence type="ECO:0000313" key="1">
    <source>
        <dbReference type="EMBL" id="MBK8523284.1"/>
    </source>
</evidence>
<evidence type="ECO:0000313" key="2">
    <source>
        <dbReference type="Proteomes" id="UP000886689"/>
    </source>
</evidence>
<protein>
    <submittedName>
        <fullName evidence="1">DegT/DnrJ/EryC1/StrS family aminotransferase</fullName>
    </submittedName>
</protein>
<accession>A0A9D7K0U4</accession>
<dbReference type="InterPro" id="IPR000653">
    <property type="entry name" value="DegT/StrS_aminotransferase"/>
</dbReference>
<dbReference type="Proteomes" id="UP000886689">
    <property type="component" value="Unassembled WGS sequence"/>
</dbReference>
<dbReference type="SUPFAM" id="SSF51735">
    <property type="entry name" value="NAD(P)-binding Rossmann-fold domains"/>
    <property type="match status" value="1"/>
</dbReference>
<keyword evidence="1" id="KW-0808">Transferase</keyword>
<keyword evidence="1" id="KW-0032">Aminotransferase</keyword>
<dbReference type="SUPFAM" id="SSF53383">
    <property type="entry name" value="PLP-dependent transferases"/>
    <property type="match status" value="1"/>
</dbReference>
<comment type="caution">
    <text evidence="1">The sequence shown here is derived from an EMBL/GenBank/DDBJ whole genome shotgun (WGS) entry which is preliminary data.</text>
</comment>
<dbReference type="InterPro" id="IPR015422">
    <property type="entry name" value="PyrdxlP-dep_Trfase_small"/>
</dbReference>
<proteinExistence type="predicted"/>
<dbReference type="EMBL" id="JADJUC010000003">
    <property type="protein sequence ID" value="MBK8523284.1"/>
    <property type="molecule type" value="Genomic_DNA"/>
</dbReference>
<gene>
    <name evidence="1" type="ORF">IPL58_03645</name>
</gene>
<dbReference type="AlphaFoldDB" id="A0A9D7K0U4"/>
<dbReference type="Pfam" id="PF01041">
    <property type="entry name" value="DegT_DnrJ_EryC1"/>
    <property type="match status" value="1"/>
</dbReference>
<reference evidence="1" key="1">
    <citation type="submission" date="2020-10" db="EMBL/GenBank/DDBJ databases">
        <title>Connecting structure to function with the recovery of over 1000 high-quality activated sludge metagenome-assembled genomes encoding full-length rRNA genes using long-read sequencing.</title>
        <authorList>
            <person name="Singleton C.M."/>
            <person name="Petriglieri F."/>
            <person name="Kristensen J.M."/>
            <person name="Kirkegaard R.H."/>
            <person name="Michaelsen T.Y."/>
            <person name="Andersen M.H."/>
            <person name="Karst S.M."/>
            <person name="Dueholm M.S."/>
            <person name="Nielsen P.H."/>
            <person name="Albertsen M."/>
        </authorList>
    </citation>
    <scope>NUCLEOTIDE SEQUENCE</scope>
    <source>
        <strain evidence="1">Hirt_18-Q3-R61-65_BATAC.395</strain>
    </source>
</reference>
<dbReference type="Gene3D" id="3.90.1150.10">
    <property type="entry name" value="Aspartate Aminotransferase, domain 1"/>
    <property type="match status" value="1"/>
</dbReference>
<sequence>MQAQYGIPARPIYPPLHEEAIFCDLDTGTLHQASRMLHRSLCLPMHMDLSDAEVDLIATAIIRGAERGRVRGMAGTILVTGANGLLGSQCIAALAENQTQHVIAIWHKGRECLPLDPRPMFDMSNAIFPIWMP</sequence>
<dbReference type="GO" id="GO:0008483">
    <property type="term" value="F:transaminase activity"/>
    <property type="evidence" value="ECO:0007669"/>
    <property type="project" value="UniProtKB-KW"/>
</dbReference>
<organism evidence="1 2">
    <name type="scientific">Candidatus Proximibacter danicus</name>
    <dbReference type="NCBI Taxonomy" id="2954365"/>
    <lineage>
        <taxon>Bacteria</taxon>
        <taxon>Pseudomonadati</taxon>
        <taxon>Pseudomonadota</taxon>
        <taxon>Betaproteobacteria</taxon>
        <taxon>Candidatus Proximibacter</taxon>
    </lineage>
</organism>
<dbReference type="InterPro" id="IPR015424">
    <property type="entry name" value="PyrdxlP-dep_Trfase"/>
</dbReference>
<name>A0A9D7K0U4_9PROT</name>
<dbReference type="InterPro" id="IPR036291">
    <property type="entry name" value="NAD(P)-bd_dom_sf"/>
</dbReference>